<gene>
    <name evidence="2" type="ordered locus">Mhun_0146</name>
</gene>
<dbReference type="eggNOG" id="arCOG03241">
    <property type="taxonomic scope" value="Archaea"/>
</dbReference>
<evidence type="ECO:0000313" key="2">
    <source>
        <dbReference type="EMBL" id="ABD39922.1"/>
    </source>
</evidence>
<evidence type="ECO:0000313" key="3">
    <source>
        <dbReference type="Proteomes" id="UP000001941"/>
    </source>
</evidence>
<dbReference type="EnsemblBacteria" id="ABD39922">
    <property type="protein sequence ID" value="ABD39922"/>
    <property type="gene ID" value="Mhun_0146"/>
</dbReference>
<name>Q2FQS1_METHJ</name>
<dbReference type="InterPro" id="IPR027417">
    <property type="entry name" value="P-loop_NTPase"/>
</dbReference>
<dbReference type="InParanoid" id="Q2FQS1"/>
<organism evidence="2 3">
    <name type="scientific">Methanospirillum hungatei JF-1 (strain ATCC 27890 / DSM 864 / NBRC 100397 / JF-1)</name>
    <dbReference type="NCBI Taxonomy" id="323259"/>
    <lineage>
        <taxon>Archaea</taxon>
        <taxon>Methanobacteriati</taxon>
        <taxon>Methanobacteriota</taxon>
        <taxon>Stenosarchaea group</taxon>
        <taxon>Methanomicrobia</taxon>
        <taxon>Methanomicrobiales</taxon>
        <taxon>Methanospirillaceae</taxon>
        <taxon>Methanospirillum</taxon>
    </lineage>
</organism>
<dbReference type="Pfam" id="PF13304">
    <property type="entry name" value="AAA_21"/>
    <property type="match status" value="1"/>
</dbReference>
<protein>
    <submittedName>
        <fullName evidence="2">ATPase-like protein</fullName>
    </submittedName>
</protein>
<keyword evidence="3" id="KW-1185">Reference proteome</keyword>
<dbReference type="HOGENOM" id="CLU_1222529_0_0_2"/>
<feature type="domain" description="ATPase AAA-type core" evidence="1">
    <location>
        <begin position="72"/>
        <end position="172"/>
    </location>
</feature>
<sequence>MQHPLYSLKITEVNFFLENFSVIDTSPHSPIRKPTISRCDTALFLDGSNLISVRHTLYTTNREFERSIDLAMVAAFGEDYDKLVFPPAADKQIQLRIRWKTLKQERSASDISDGTLRYLFLLTILAHPDSGSLIAIDEPETGLHPAMMRIVAEYAKEMSQRTQVIIRTHSSEFFTACGGFIPSTLIIEWKEGASVMRQVSEEKLKYWLEYYTLGSLFFSGELEGME</sequence>
<dbReference type="STRING" id="323259.Mhun_0146"/>
<dbReference type="EMBL" id="CP000254">
    <property type="protein sequence ID" value="ABD39922.1"/>
    <property type="molecule type" value="Genomic_DNA"/>
</dbReference>
<evidence type="ECO:0000259" key="1">
    <source>
        <dbReference type="Pfam" id="PF13304"/>
    </source>
</evidence>
<dbReference type="Gene3D" id="3.40.50.300">
    <property type="entry name" value="P-loop containing nucleotide triphosphate hydrolases"/>
    <property type="match status" value="1"/>
</dbReference>
<reference evidence="3" key="1">
    <citation type="journal article" date="2016" name="Stand. Genomic Sci.">
        <title>Complete genome sequence of Methanospirillum hungatei type strain JF1.</title>
        <authorList>
            <person name="Gunsalus R.P."/>
            <person name="Cook L.E."/>
            <person name="Crable B."/>
            <person name="Rohlin L."/>
            <person name="McDonald E."/>
            <person name="Mouttaki H."/>
            <person name="Sieber J.R."/>
            <person name="Poweleit N."/>
            <person name="Zhou H."/>
            <person name="Lapidus A.L."/>
            <person name="Daligault H.E."/>
            <person name="Land M."/>
            <person name="Gilna P."/>
            <person name="Ivanova N."/>
            <person name="Kyrpides N."/>
            <person name="Culley D.E."/>
            <person name="McInerney M.J."/>
        </authorList>
    </citation>
    <scope>NUCLEOTIDE SEQUENCE [LARGE SCALE GENOMIC DNA]</scope>
    <source>
        <strain evidence="3">ATCC 27890 / DSM 864 / NBRC 100397 / JF-1</strain>
    </source>
</reference>
<proteinExistence type="predicted"/>
<dbReference type="Proteomes" id="UP000001941">
    <property type="component" value="Chromosome"/>
</dbReference>
<dbReference type="GO" id="GO:0005524">
    <property type="term" value="F:ATP binding"/>
    <property type="evidence" value="ECO:0007669"/>
    <property type="project" value="InterPro"/>
</dbReference>
<dbReference type="KEGG" id="mhu:Mhun_0146"/>
<dbReference type="SUPFAM" id="SSF52540">
    <property type="entry name" value="P-loop containing nucleoside triphosphate hydrolases"/>
    <property type="match status" value="1"/>
</dbReference>
<dbReference type="GO" id="GO:0016887">
    <property type="term" value="F:ATP hydrolysis activity"/>
    <property type="evidence" value="ECO:0007669"/>
    <property type="project" value="InterPro"/>
</dbReference>
<dbReference type="GO" id="GO:0006302">
    <property type="term" value="P:double-strand break repair"/>
    <property type="evidence" value="ECO:0007669"/>
    <property type="project" value="TreeGrafter"/>
</dbReference>
<dbReference type="GO" id="GO:0000731">
    <property type="term" value="P:DNA synthesis involved in DNA repair"/>
    <property type="evidence" value="ECO:0007669"/>
    <property type="project" value="TreeGrafter"/>
</dbReference>
<accession>Q2FQS1</accession>
<dbReference type="InterPro" id="IPR003959">
    <property type="entry name" value="ATPase_AAA_core"/>
</dbReference>
<dbReference type="AlphaFoldDB" id="Q2FQS1"/>
<dbReference type="PANTHER" id="PTHR32182">
    <property type="entry name" value="DNA REPLICATION AND REPAIR PROTEIN RECF"/>
    <property type="match status" value="1"/>
</dbReference>
<dbReference type="PANTHER" id="PTHR32182:SF22">
    <property type="entry name" value="ATP-DEPENDENT ENDONUCLEASE, OLD FAMILY-RELATED"/>
    <property type="match status" value="1"/>
</dbReference>